<evidence type="ECO:0000313" key="2">
    <source>
        <dbReference type="Proteomes" id="UP000035800"/>
    </source>
</evidence>
<dbReference type="KEGG" id="lst:LSS_18468"/>
<reference evidence="1 2" key="2">
    <citation type="journal article" date="2014" name="Emerg. Microbes Infect.">
        <title>Potential impact on kidney infection: a whole-genome analysis of Leptospira santarosai serovar Shermani.</title>
        <authorList>
            <person name="Chou L.F."/>
            <person name="Chen T.W."/>
            <person name="Ko Y.C."/>
            <person name="Pan M.J."/>
            <person name="Tian Y.C."/>
            <person name="Chiu C.H."/>
            <person name="Tang P."/>
            <person name="Hung C.C."/>
            <person name="Yang C.W."/>
        </authorList>
    </citation>
    <scope>NUCLEOTIDE SEQUENCE</scope>
    <source>
        <strain evidence="1 2">LT 821</strain>
    </source>
</reference>
<gene>
    <name evidence="1" type="ORF">LSS_18468</name>
</gene>
<dbReference type="RefSeq" id="WP_004462656.1">
    <property type="nucleotide sequence ID" value="NZ_CP006694.1"/>
</dbReference>
<dbReference type="Proteomes" id="UP000035800">
    <property type="component" value="Chromosome I"/>
</dbReference>
<dbReference type="AlphaFoldDB" id="K8Y607"/>
<evidence type="ECO:0000313" key="1">
    <source>
        <dbReference type="EMBL" id="EKT85240.1"/>
    </source>
</evidence>
<reference evidence="1 2" key="1">
    <citation type="journal article" date="2012" name="Gene">
        <title>Sequence of Leptospira santarosai serovar Shermani genome and prediction of virulence-associated genes.</title>
        <authorList>
            <person name="Chou L.F."/>
            <person name="Chen Y.T."/>
            <person name="Lu C.W."/>
            <person name="Ko Y.C."/>
            <person name="Tang C.Y."/>
            <person name="Pan M.J."/>
            <person name="Tian Y.C."/>
            <person name="Chiu C.H."/>
            <person name="Hung C.C."/>
            <person name="Yang C.W."/>
        </authorList>
    </citation>
    <scope>NUCLEOTIDE SEQUENCE [LARGE SCALE GENOMIC DNA]</scope>
    <source>
        <strain evidence="1">LT 821</strain>
    </source>
</reference>
<dbReference type="GeneID" id="54850696"/>
<dbReference type="PATRIC" id="fig|758847.3.peg.3846"/>
<sequence>MQLSVRIWKRPDLFPEIGNPNGNSLVTLEKCSGPDRQIREAKLDPSL</sequence>
<organism evidence="1 2">
    <name type="scientific">Leptospira santarosai serovar Shermani str. LT 821</name>
    <dbReference type="NCBI Taxonomy" id="758847"/>
    <lineage>
        <taxon>Bacteria</taxon>
        <taxon>Pseudomonadati</taxon>
        <taxon>Spirochaetota</taxon>
        <taxon>Spirochaetia</taxon>
        <taxon>Leptospirales</taxon>
        <taxon>Leptospiraceae</taxon>
        <taxon>Leptospira</taxon>
    </lineage>
</organism>
<accession>K8Y607</accession>
<protein>
    <submittedName>
        <fullName evidence="1">Uncharacterized protein</fullName>
    </submittedName>
</protein>
<dbReference type="EMBL" id="CP006694">
    <property type="protein sequence ID" value="EKT85240.1"/>
    <property type="molecule type" value="Genomic_DNA"/>
</dbReference>
<name>K8Y607_9LEPT</name>
<proteinExistence type="predicted"/>